<dbReference type="KEGG" id="cvr:CHLNCDRAFT_142196"/>
<feature type="compositionally biased region" description="Low complexity" evidence="2">
    <location>
        <begin position="512"/>
        <end position="540"/>
    </location>
</feature>
<proteinExistence type="predicted"/>
<feature type="region of interest" description="Disordered" evidence="2">
    <location>
        <begin position="512"/>
        <end position="556"/>
    </location>
</feature>
<feature type="region of interest" description="Disordered" evidence="2">
    <location>
        <begin position="179"/>
        <end position="222"/>
    </location>
</feature>
<feature type="compositionally biased region" description="Pro residues" evidence="2">
    <location>
        <begin position="541"/>
        <end position="550"/>
    </location>
</feature>
<name>E1Z801_CHLVA</name>
<dbReference type="SUPFAM" id="SSF52047">
    <property type="entry name" value="RNI-like"/>
    <property type="match status" value="1"/>
</dbReference>
<evidence type="ECO:0000256" key="2">
    <source>
        <dbReference type="SAM" id="MobiDB-lite"/>
    </source>
</evidence>
<evidence type="ECO:0000313" key="3">
    <source>
        <dbReference type="EMBL" id="EFN58011.1"/>
    </source>
</evidence>
<sequence>MAGRGGSSRELRQQQQRYSPASSYGRGYSGGGTSPQGVNAGFGAASGKLFGRGAEAVSFDRDKEKGLWKQQPQPHHMTARPPPVTAEHLPSSPPLGRPPVSVERLERAGSLAEQDMDAAGSRAGAAGSPEAGDEAVFAVAACSPGGGLASRASSSASSCSSDLGWAGVLADAAAAESSAGGGSSLAAENSGGSVTGAGSAPGSGSIGSPASSGEPASPSGCRTWWPVSEAALQSPELVAVVQQTEPALLPGAAPPVQLSIRLERMSLTDREAQMLAEWCCQEACGTASVRKLWLFDNRLGDEGAVQVARILEKHPGMVEVHLSHNLMTLQGAAVLLEALAVPIAAAAEPAAGSNTSSCSAEPEDAGVEALGSEAAAGEGASAAGFGSNGGAPPPGSRRPLWLRLEWNRISLEGLVQVLEELHMRRGLVVDVPTAIRPDATPSLPDLPPYLQSAAVATPAGAAAVPASRGSRNALQFLVQACHARLPWVSCQYQLPSEAAVLKAARRGWSQQRLQQAQPAADAAPAASSSSQSTAESVASPLQPPPPPAMPATPAGSGPLLLFPDTSALLPMLGAGANVSIPTFLTLDLLGQLAQQGRFGRSLPAHEQVFLVVTDSVLKQLDGLKNDGAVRPAIRRFLGQGLDAYGPAGADFLTVLGSHEGEGLVVEHDAAVAGSRSVDVGTKGQRADHRIVEVALFFQREVCGSGSSSSSAIDEVSSTNGSGGEGASSAANRPLTAASFPVLLLSGDNAQGRLQAAFERRQPLTASLLRSCLGAAAVAGLAERAAVRSLQSEFDDVVAALEAATAALAASQQQLEAVSAVAAAGGVGDAEPAMAAVQRALASPVVDGGLQQLVPALQARLADWQGLVRSHQDPSRLRRWASNSGGG</sequence>
<keyword evidence="4" id="KW-1185">Reference proteome</keyword>
<dbReference type="EMBL" id="GL433838">
    <property type="protein sequence ID" value="EFN58011.1"/>
    <property type="molecule type" value="Genomic_DNA"/>
</dbReference>
<feature type="compositionally biased region" description="Low complexity" evidence="2">
    <location>
        <begin position="179"/>
        <end position="192"/>
    </location>
</feature>
<evidence type="ECO:0000256" key="1">
    <source>
        <dbReference type="ARBA" id="ARBA00004430"/>
    </source>
</evidence>
<dbReference type="InParanoid" id="E1Z801"/>
<dbReference type="AlphaFoldDB" id="E1Z801"/>
<reference evidence="3 4" key="1">
    <citation type="journal article" date="2010" name="Plant Cell">
        <title>The Chlorella variabilis NC64A genome reveals adaptation to photosymbiosis, coevolution with viruses, and cryptic sex.</title>
        <authorList>
            <person name="Blanc G."/>
            <person name="Duncan G."/>
            <person name="Agarkova I."/>
            <person name="Borodovsky M."/>
            <person name="Gurnon J."/>
            <person name="Kuo A."/>
            <person name="Lindquist E."/>
            <person name="Lucas S."/>
            <person name="Pangilinan J."/>
            <person name="Polle J."/>
            <person name="Salamov A."/>
            <person name="Terry A."/>
            <person name="Yamada T."/>
            <person name="Dunigan D.D."/>
            <person name="Grigoriev I.V."/>
            <person name="Claverie J.M."/>
            <person name="Van Etten J.L."/>
        </authorList>
    </citation>
    <scope>NUCLEOTIDE SEQUENCE [LARGE SCALE GENOMIC DNA]</scope>
    <source>
        <strain evidence="3 4">NC64A</strain>
    </source>
</reference>
<gene>
    <name evidence="3" type="ORF">CHLNCDRAFT_142196</name>
</gene>
<feature type="compositionally biased region" description="Low complexity" evidence="2">
    <location>
        <begin position="206"/>
        <end position="220"/>
    </location>
</feature>
<dbReference type="OrthoDB" id="550389at2759"/>
<comment type="subcellular location">
    <subcellularLocation>
        <location evidence="1">Cytoplasm</location>
        <location evidence="1">Cytoskeleton</location>
        <location evidence="1">Cilium axoneme</location>
    </subcellularLocation>
</comment>
<dbReference type="InterPro" id="IPR032675">
    <property type="entry name" value="LRR_dom_sf"/>
</dbReference>
<feature type="compositionally biased region" description="Basic and acidic residues" evidence="2">
    <location>
        <begin position="58"/>
        <end position="67"/>
    </location>
</feature>
<feature type="region of interest" description="Disordered" evidence="2">
    <location>
        <begin position="1"/>
        <end position="130"/>
    </location>
</feature>
<feature type="region of interest" description="Disordered" evidence="2">
    <location>
        <begin position="703"/>
        <end position="730"/>
    </location>
</feature>
<feature type="compositionally biased region" description="Gly residues" evidence="2">
    <location>
        <begin position="193"/>
        <end position="205"/>
    </location>
</feature>
<dbReference type="GO" id="GO:0005930">
    <property type="term" value="C:axoneme"/>
    <property type="evidence" value="ECO:0007669"/>
    <property type="project" value="UniProtKB-SubCell"/>
</dbReference>
<organism evidence="4">
    <name type="scientific">Chlorella variabilis</name>
    <name type="common">Green alga</name>
    <dbReference type="NCBI Taxonomy" id="554065"/>
    <lineage>
        <taxon>Eukaryota</taxon>
        <taxon>Viridiplantae</taxon>
        <taxon>Chlorophyta</taxon>
        <taxon>core chlorophytes</taxon>
        <taxon>Trebouxiophyceae</taxon>
        <taxon>Chlorellales</taxon>
        <taxon>Chlorellaceae</taxon>
        <taxon>Chlorella clade</taxon>
        <taxon>Chlorella</taxon>
    </lineage>
</organism>
<accession>E1Z801</accession>
<evidence type="ECO:0000313" key="4">
    <source>
        <dbReference type="Proteomes" id="UP000008141"/>
    </source>
</evidence>
<feature type="compositionally biased region" description="Low complexity" evidence="2">
    <location>
        <begin position="118"/>
        <end position="130"/>
    </location>
</feature>
<dbReference type="Gene3D" id="3.80.10.10">
    <property type="entry name" value="Ribonuclease Inhibitor"/>
    <property type="match status" value="1"/>
</dbReference>
<dbReference type="eggNOG" id="ENOG502QZT1">
    <property type="taxonomic scope" value="Eukaryota"/>
</dbReference>
<dbReference type="Proteomes" id="UP000008141">
    <property type="component" value="Unassembled WGS sequence"/>
</dbReference>
<protein>
    <submittedName>
        <fullName evidence="3">Uncharacterized protein</fullName>
    </submittedName>
</protein>
<dbReference type="GeneID" id="17357700"/>
<dbReference type="STRING" id="554065.E1Z801"/>
<dbReference type="SMART" id="SM00368">
    <property type="entry name" value="LRR_RI"/>
    <property type="match status" value="2"/>
</dbReference>
<dbReference type="RefSeq" id="XP_005850113.1">
    <property type="nucleotide sequence ID" value="XM_005850051.1"/>
</dbReference>